<dbReference type="CDD" id="cd00081">
    <property type="entry name" value="Hint"/>
    <property type="match status" value="1"/>
</dbReference>
<evidence type="ECO:0000256" key="6">
    <source>
        <dbReference type="ARBA" id="ARBA00023026"/>
    </source>
</evidence>
<dbReference type="InterPro" id="IPR036844">
    <property type="entry name" value="Hint_dom_sf"/>
</dbReference>
<dbReference type="GO" id="GO:0016020">
    <property type="term" value="C:membrane"/>
    <property type="evidence" value="ECO:0007669"/>
    <property type="project" value="UniProtKB-SubCell"/>
</dbReference>
<evidence type="ECO:0000256" key="3">
    <source>
        <dbReference type="ARBA" id="ARBA00022525"/>
    </source>
</evidence>
<dbReference type="InterPro" id="IPR011049">
    <property type="entry name" value="Serralysin-like_metalloprot_C"/>
</dbReference>
<feature type="region of interest" description="Disordered" evidence="8">
    <location>
        <begin position="534"/>
        <end position="581"/>
    </location>
</feature>
<dbReference type="PRINTS" id="PR00313">
    <property type="entry name" value="CABNDNGRPT"/>
</dbReference>
<dbReference type="PANTHER" id="PTHR38340:SF1">
    <property type="entry name" value="S-LAYER PROTEIN"/>
    <property type="match status" value="1"/>
</dbReference>
<dbReference type="STRING" id="441103.TRN7648_02757"/>
<evidence type="ECO:0000256" key="2">
    <source>
        <dbReference type="ARBA" id="ARBA00004613"/>
    </source>
</evidence>
<evidence type="ECO:0000256" key="7">
    <source>
        <dbReference type="ARBA" id="ARBA00023136"/>
    </source>
</evidence>
<name>A0A0P1GF23_9RHOB</name>
<dbReference type="Pfam" id="PF00353">
    <property type="entry name" value="HemolysinCabind"/>
    <property type="match status" value="6"/>
</dbReference>
<keyword evidence="3" id="KW-0964">Secreted</keyword>
<feature type="region of interest" description="Disordered" evidence="8">
    <location>
        <begin position="393"/>
        <end position="425"/>
    </location>
</feature>
<feature type="domain" description="Hedgehog/Intein (Hint)" evidence="9">
    <location>
        <begin position="677"/>
        <end position="815"/>
    </location>
</feature>
<evidence type="ECO:0000256" key="1">
    <source>
        <dbReference type="ARBA" id="ARBA00004370"/>
    </source>
</evidence>
<dbReference type="InterPro" id="IPR001343">
    <property type="entry name" value="Hemolysn_Ca-bd"/>
</dbReference>
<organism evidence="10 11">
    <name type="scientific">Tropicibacter naphthalenivorans</name>
    <dbReference type="NCBI Taxonomy" id="441103"/>
    <lineage>
        <taxon>Bacteria</taxon>
        <taxon>Pseudomonadati</taxon>
        <taxon>Pseudomonadota</taxon>
        <taxon>Alphaproteobacteria</taxon>
        <taxon>Rhodobacterales</taxon>
        <taxon>Roseobacteraceae</taxon>
        <taxon>Tropicibacter</taxon>
    </lineage>
</organism>
<evidence type="ECO:0000313" key="10">
    <source>
        <dbReference type="EMBL" id="CUH80039.1"/>
    </source>
</evidence>
<dbReference type="InterPro" id="IPR018511">
    <property type="entry name" value="Hemolysin-typ_Ca-bd_CS"/>
</dbReference>
<dbReference type="PRINTS" id="PR01488">
    <property type="entry name" value="RTXTOXINA"/>
</dbReference>
<evidence type="ECO:0000256" key="8">
    <source>
        <dbReference type="SAM" id="MobiDB-lite"/>
    </source>
</evidence>
<dbReference type="GO" id="GO:0016539">
    <property type="term" value="P:intein-mediated protein splicing"/>
    <property type="evidence" value="ECO:0007669"/>
    <property type="project" value="InterPro"/>
</dbReference>
<dbReference type="InterPro" id="IPR028992">
    <property type="entry name" value="Hedgehog/Intein_dom"/>
</dbReference>
<dbReference type="EMBL" id="CYSE01000005">
    <property type="protein sequence ID" value="CUH80039.1"/>
    <property type="molecule type" value="Genomic_DNA"/>
</dbReference>
<reference evidence="10 11" key="1">
    <citation type="submission" date="2015-09" db="EMBL/GenBank/DDBJ databases">
        <authorList>
            <consortium name="Swine Surveillance"/>
        </authorList>
    </citation>
    <scope>NUCLEOTIDE SEQUENCE [LARGE SCALE GENOMIC DNA]</scope>
    <source>
        <strain evidence="10 11">CECT 7648</strain>
    </source>
</reference>
<dbReference type="AlphaFoldDB" id="A0A0P1GF23"/>
<dbReference type="PROSITE" id="PS00330">
    <property type="entry name" value="HEMOLYSIN_CALCIUM"/>
    <property type="match status" value="6"/>
</dbReference>
<dbReference type="InterPro" id="IPR050557">
    <property type="entry name" value="RTX_toxin/Mannuronan_C5-epim"/>
</dbReference>
<sequence length="872" mass="89282">MPNGYLVTLGDGNLDPNDVISGGVIFFDTQQVLGNGTWEWSGTWSGQTFTNEQEPGSYQLGTDGNVYFVPDFGTVDTLTSATVISAPAYAVPPDGFVDGTAGADVINPGYVDNTNDTVDGTGADNIRAGGGDDTVTAGEGSDTVDGGDGNDLIYGDYGNYDPAPIAGDLNWNLQGPDNANLAGGFTQDTGAIDVTFGFTDDGNPADGTDASTAEVDTATANYAAGGYNPNSSLFLYGQGAGDTSTATLSFAASAGSDVADEVTNVNFRINDIDWGAGNHTDLVTVNAYDADGNPVTVTLTPAGGDTVSGNTITANEVENATNDADGSVLVQIAGPVSSIEIIYANLQANTQGIWITDVAFEATPIAFGDDSLLGGAGDDTIFGEAGNDTLLGGDGADSLNGGSGDDILDGNGGDDTLEGGAGADTLRGDSGMDYASYAGSDAGVTVNLSNGTFSGGDATGDVNGGGLDGIIGSDYNDSLTGYDAQGPDWTNDIYGGLGDDTIDGMGGDDSLYGEEGNDSIIAGWGNDYVEGGVGDDTIQGDDGNDTLLGGDGNDSIDGGTGSDTLEGGAGDDILVGGTGPDSLVGGAGNDTIYASAGDTINGGDGDDVITLVDLAEGPGTITIEGSTLSQTSGDTLDLNGLGDRTTLTYTENNGELTGSITLFDGTVVNFSNIDGVICFTPGTRILTDTGYRPIEDLRPGDLIMTRDDGPQPLRWKGERTVLARGKSAPIRIRRGALPGGQRDLLVSPQHRMVLDGYQTELMFGEAEVFAHATHMVNGYDIIREEGQLVTYIHLLLDRHQVIFAEGMATESFFVGTEALRSLSATARADLFETCPHLADDPTVFGDTARLCLKKHETQMLMAQMAEAIPMAA</sequence>
<dbReference type="InterPro" id="IPR003995">
    <property type="entry name" value="RTX_toxin_determinant-A"/>
</dbReference>
<dbReference type="GO" id="GO:0090729">
    <property type="term" value="F:toxin activity"/>
    <property type="evidence" value="ECO:0007669"/>
    <property type="project" value="UniProtKB-KW"/>
</dbReference>
<feature type="region of interest" description="Disordered" evidence="8">
    <location>
        <begin position="121"/>
        <end position="149"/>
    </location>
</feature>
<dbReference type="RefSeq" id="WP_058248256.1">
    <property type="nucleotide sequence ID" value="NZ_CYSE01000005.1"/>
</dbReference>
<keyword evidence="5" id="KW-0677">Repeat</keyword>
<dbReference type="PROSITE" id="PS50817">
    <property type="entry name" value="INTEIN_N_TER"/>
    <property type="match status" value="1"/>
</dbReference>
<evidence type="ECO:0000313" key="11">
    <source>
        <dbReference type="Proteomes" id="UP000054935"/>
    </source>
</evidence>
<proteinExistence type="predicted"/>
<keyword evidence="11" id="KW-1185">Reference proteome</keyword>
<dbReference type="GO" id="GO:0005576">
    <property type="term" value="C:extracellular region"/>
    <property type="evidence" value="ECO:0007669"/>
    <property type="project" value="UniProtKB-SubCell"/>
</dbReference>
<keyword evidence="7" id="KW-0472">Membrane</keyword>
<dbReference type="SUPFAM" id="SSF51294">
    <property type="entry name" value="Hedgehog/intein (Hint) domain"/>
    <property type="match status" value="1"/>
</dbReference>
<accession>A0A0P1GF23</accession>
<evidence type="ECO:0000256" key="4">
    <source>
        <dbReference type="ARBA" id="ARBA00022656"/>
    </source>
</evidence>
<dbReference type="GO" id="GO:0005509">
    <property type="term" value="F:calcium ion binding"/>
    <property type="evidence" value="ECO:0007669"/>
    <property type="project" value="InterPro"/>
</dbReference>
<dbReference type="InterPro" id="IPR006141">
    <property type="entry name" value="Intein_N"/>
</dbReference>
<dbReference type="Gene3D" id="2.170.16.10">
    <property type="entry name" value="Hedgehog/Intein (Hint) domain"/>
    <property type="match status" value="1"/>
</dbReference>
<keyword evidence="6" id="KW-0843">Virulence</keyword>
<dbReference type="PANTHER" id="PTHR38340">
    <property type="entry name" value="S-LAYER PROTEIN"/>
    <property type="match status" value="1"/>
</dbReference>
<comment type="subcellular location">
    <subcellularLocation>
        <location evidence="1">Membrane</location>
    </subcellularLocation>
    <subcellularLocation>
        <location evidence="2">Secreted</location>
    </subcellularLocation>
</comment>
<protein>
    <submittedName>
        <fullName evidence="10">Cyclolysin</fullName>
    </submittedName>
</protein>
<dbReference type="Gene3D" id="2.150.10.10">
    <property type="entry name" value="Serralysin-like metalloprotease, C-terminal"/>
    <property type="match status" value="4"/>
</dbReference>
<evidence type="ECO:0000259" key="9">
    <source>
        <dbReference type="Pfam" id="PF13403"/>
    </source>
</evidence>
<dbReference type="Proteomes" id="UP000054935">
    <property type="component" value="Unassembled WGS sequence"/>
</dbReference>
<evidence type="ECO:0000256" key="5">
    <source>
        <dbReference type="ARBA" id="ARBA00022737"/>
    </source>
</evidence>
<keyword evidence="4" id="KW-0800">Toxin</keyword>
<dbReference type="SUPFAM" id="SSF51120">
    <property type="entry name" value="beta-Roll"/>
    <property type="match status" value="2"/>
</dbReference>
<gene>
    <name evidence="10" type="primary">cya_16</name>
    <name evidence="10" type="ORF">TRN7648_02757</name>
</gene>
<dbReference type="Pfam" id="PF13403">
    <property type="entry name" value="Hint_2"/>
    <property type="match status" value="1"/>
</dbReference>
<dbReference type="OrthoDB" id="6305173at2"/>